<sequence>MEVGKAGVSGDVRIALNFGDQISEKSKQLLRNGAKPLGKLTKAPWSDIMRIEDPAGMQVTLFEKSTITDKK</sequence>
<evidence type="ECO:0000313" key="1">
    <source>
        <dbReference type="EMBL" id="KIO78871.1"/>
    </source>
</evidence>
<reference evidence="1 2" key="1">
    <citation type="submission" date="2015-01" db="EMBL/GenBank/DDBJ databases">
        <title>Draft genome sequence of Pedobacter sp. NL19 isolated from sludge of an effluent treatment pond in an abandoned uranium mine.</title>
        <authorList>
            <person name="Santos T."/>
            <person name="Caetano T."/>
            <person name="Covas C."/>
            <person name="Cruz A."/>
            <person name="Mendo S."/>
        </authorList>
    </citation>
    <scope>NUCLEOTIDE SEQUENCE [LARGE SCALE GENOMIC DNA]</scope>
    <source>
        <strain evidence="1 2">NL19</strain>
    </source>
</reference>
<dbReference type="AlphaFoldDB" id="A0A0D0GWV0"/>
<protein>
    <submittedName>
        <fullName evidence="1">Contig5, whole genome shotgun sequence</fullName>
    </submittedName>
</protein>
<accession>A0A0D0GWV0</accession>
<organism evidence="1 2">
    <name type="scientific">Pedobacter lusitanus</name>
    <dbReference type="NCBI Taxonomy" id="1503925"/>
    <lineage>
        <taxon>Bacteria</taxon>
        <taxon>Pseudomonadati</taxon>
        <taxon>Bacteroidota</taxon>
        <taxon>Sphingobacteriia</taxon>
        <taxon>Sphingobacteriales</taxon>
        <taxon>Sphingobacteriaceae</taxon>
        <taxon>Pedobacter</taxon>
    </lineage>
</organism>
<evidence type="ECO:0000313" key="2">
    <source>
        <dbReference type="Proteomes" id="UP000032049"/>
    </source>
</evidence>
<dbReference type="EMBL" id="JXRA01000005">
    <property type="protein sequence ID" value="KIO78871.1"/>
    <property type="molecule type" value="Genomic_DNA"/>
</dbReference>
<gene>
    <name evidence="1" type="ORF">TH53_00710</name>
</gene>
<proteinExistence type="predicted"/>
<dbReference type="OrthoDB" id="956698at2"/>
<comment type="caution">
    <text evidence="1">The sequence shown here is derived from an EMBL/GenBank/DDBJ whole genome shotgun (WGS) entry which is preliminary data.</text>
</comment>
<name>A0A0D0GWV0_9SPHI</name>
<dbReference type="Proteomes" id="UP000032049">
    <property type="component" value="Unassembled WGS sequence"/>
</dbReference>
<dbReference type="RefSeq" id="WP_041877422.1">
    <property type="nucleotide sequence ID" value="NZ_CP157278.1"/>
</dbReference>
<keyword evidence="2" id="KW-1185">Reference proteome</keyword>